<evidence type="ECO:0000256" key="7">
    <source>
        <dbReference type="ARBA" id="ARBA00023136"/>
    </source>
</evidence>
<evidence type="ECO:0000256" key="2">
    <source>
        <dbReference type="ARBA" id="ARBA00022475"/>
    </source>
</evidence>
<keyword evidence="5" id="KW-0067">ATP-binding</keyword>
<keyword evidence="8" id="KW-0175">Coiled coil</keyword>
<keyword evidence="2" id="KW-1003">Cell membrane</keyword>
<dbReference type="InterPro" id="IPR033756">
    <property type="entry name" value="YlxH/NBP35"/>
</dbReference>
<dbReference type="Proteomes" id="UP000295620">
    <property type="component" value="Unassembled WGS sequence"/>
</dbReference>
<dbReference type="Pfam" id="PF02706">
    <property type="entry name" value="Wzz"/>
    <property type="match status" value="1"/>
</dbReference>
<dbReference type="InterPro" id="IPR003856">
    <property type="entry name" value="LPS_length_determ_N"/>
</dbReference>
<evidence type="ECO:0000256" key="4">
    <source>
        <dbReference type="ARBA" id="ARBA00022741"/>
    </source>
</evidence>
<evidence type="ECO:0000256" key="9">
    <source>
        <dbReference type="SAM" id="Phobius"/>
    </source>
</evidence>
<dbReference type="GO" id="GO:0004713">
    <property type="term" value="F:protein tyrosine kinase activity"/>
    <property type="evidence" value="ECO:0007669"/>
    <property type="project" value="TreeGrafter"/>
</dbReference>
<comment type="subcellular location">
    <subcellularLocation>
        <location evidence="1">Cell membrane</location>
        <topology evidence="1">Multi-pass membrane protein</topology>
    </subcellularLocation>
</comment>
<dbReference type="SUPFAM" id="SSF52540">
    <property type="entry name" value="P-loop containing nucleoside triphosphate hydrolases"/>
    <property type="match status" value="1"/>
</dbReference>
<gene>
    <name evidence="11" type="ORF">ATK78_2077</name>
</gene>
<feature type="transmembrane region" description="Helical" evidence="9">
    <location>
        <begin position="495"/>
        <end position="517"/>
    </location>
</feature>
<reference evidence="11 12" key="1">
    <citation type="submission" date="2019-03" db="EMBL/GenBank/DDBJ databases">
        <title>Genomic Encyclopedia of Archaeal and Bacterial Type Strains, Phase II (KMG-II): from individual species to whole genera.</title>
        <authorList>
            <person name="Goeker M."/>
        </authorList>
    </citation>
    <scope>NUCLEOTIDE SEQUENCE [LARGE SCALE GENOMIC DNA]</scope>
    <source>
        <strain evidence="11 12">DSM 19035</strain>
    </source>
</reference>
<dbReference type="PANTHER" id="PTHR32309">
    <property type="entry name" value="TYROSINE-PROTEIN KINASE"/>
    <property type="match status" value="1"/>
</dbReference>
<dbReference type="PANTHER" id="PTHR32309:SF13">
    <property type="entry name" value="FERRIC ENTEROBACTIN TRANSPORT PROTEIN FEPE"/>
    <property type="match status" value="1"/>
</dbReference>
<feature type="transmembrane region" description="Helical" evidence="9">
    <location>
        <begin position="30"/>
        <end position="48"/>
    </location>
</feature>
<name>A0A4R6SVL8_9SPHI</name>
<keyword evidence="7 9" id="KW-0472">Membrane</keyword>
<dbReference type="AlphaFoldDB" id="A0A4R6SVL8"/>
<evidence type="ECO:0000256" key="6">
    <source>
        <dbReference type="ARBA" id="ARBA00022989"/>
    </source>
</evidence>
<evidence type="ECO:0000256" key="1">
    <source>
        <dbReference type="ARBA" id="ARBA00004651"/>
    </source>
</evidence>
<dbReference type="Gene3D" id="3.40.50.300">
    <property type="entry name" value="P-loop containing nucleotide triphosphate hydrolases"/>
    <property type="match status" value="1"/>
</dbReference>
<dbReference type="RefSeq" id="WP_133575967.1">
    <property type="nucleotide sequence ID" value="NZ_SNYC01000004.1"/>
</dbReference>
<dbReference type="InterPro" id="IPR005702">
    <property type="entry name" value="Wzc-like_C"/>
</dbReference>
<dbReference type="GO" id="GO:0005886">
    <property type="term" value="C:plasma membrane"/>
    <property type="evidence" value="ECO:0007669"/>
    <property type="project" value="UniProtKB-SubCell"/>
</dbReference>
<keyword evidence="4" id="KW-0547">Nucleotide-binding</keyword>
<protein>
    <submittedName>
        <fullName evidence="11">Capsular exopolysaccharide synthesis family protein</fullName>
    </submittedName>
</protein>
<dbReference type="OrthoDB" id="9794577at2"/>
<keyword evidence="3 9" id="KW-0812">Transmembrane</keyword>
<dbReference type="NCBIfam" id="TIGR01007">
    <property type="entry name" value="eps_fam"/>
    <property type="match status" value="1"/>
</dbReference>
<keyword evidence="6 9" id="KW-1133">Transmembrane helix</keyword>
<evidence type="ECO:0000259" key="10">
    <source>
        <dbReference type="Pfam" id="PF02706"/>
    </source>
</evidence>
<evidence type="ECO:0000256" key="3">
    <source>
        <dbReference type="ARBA" id="ARBA00022692"/>
    </source>
</evidence>
<evidence type="ECO:0000313" key="12">
    <source>
        <dbReference type="Proteomes" id="UP000295620"/>
    </source>
</evidence>
<evidence type="ECO:0000256" key="5">
    <source>
        <dbReference type="ARBA" id="ARBA00022840"/>
    </source>
</evidence>
<dbReference type="Pfam" id="PF10609">
    <property type="entry name" value="ParA"/>
    <property type="match status" value="1"/>
</dbReference>
<keyword evidence="12" id="KW-1185">Reference proteome</keyword>
<feature type="coiled-coil region" evidence="8">
    <location>
        <begin position="270"/>
        <end position="297"/>
    </location>
</feature>
<comment type="caution">
    <text evidence="11">The sequence shown here is derived from an EMBL/GenBank/DDBJ whole genome shotgun (WGS) entry which is preliminary data.</text>
</comment>
<dbReference type="GO" id="GO:0005524">
    <property type="term" value="F:ATP binding"/>
    <property type="evidence" value="ECO:0007669"/>
    <property type="project" value="UniProtKB-KW"/>
</dbReference>
<accession>A0A4R6SVL8</accession>
<dbReference type="InterPro" id="IPR027417">
    <property type="entry name" value="P-loop_NTPase"/>
</dbReference>
<evidence type="ECO:0000313" key="11">
    <source>
        <dbReference type="EMBL" id="TDQ09918.1"/>
    </source>
</evidence>
<dbReference type="CDD" id="cd05387">
    <property type="entry name" value="BY-kinase"/>
    <property type="match status" value="1"/>
</dbReference>
<organism evidence="11 12">
    <name type="scientific">Pedobacter metabolipauper</name>
    <dbReference type="NCBI Taxonomy" id="425513"/>
    <lineage>
        <taxon>Bacteria</taxon>
        <taxon>Pseudomonadati</taxon>
        <taxon>Bacteroidota</taxon>
        <taxon>Sphingobacteriia</taxon>
        <taxon>Sphingobacteriales</taxon>
        <taxon>Sphingobacteriaceae</taxon>
        <taxon>Pedobacter</taxon>
    </lineage>
</organism>
<dbReference type="EMBL" id="SNYC01000004">
    <property type="protein sequence ID" value="TDQ09918.1"/>
    <property type="molecule type" value="Genomic_DNA"/>
</dbReference>
<dbReference type="InterPro" id="IPR050445">
    <property type="entry name" value="Bact_polysacc_biosynth/exp"/>
</dbReference>
<sequence length="802" mass="89099">MEDLLEDEIQQSDGISFDIKHYASKLLLNYLWILFSLALFISGAFVYLRYTTPKYQVSGYILVGGAVLESGADNILSNAGILDGSNNKSSAINNEIFILKSHKINGDVVDSLHLDILVTSLGRFTKQPVLKDSLPFSIQVHKSSPNKGSALYKLKLSAGHFVLEDKNKQYRGNYGQSIIVHSDTILLKVKPGEIIKDKVYTLQFIKRTSAIKKYIARLTIEPAKNGGTGLLRLSVIDELPAQAEQYIKVLISAYNASYLVYKNQAINRAIKFLGQRLETVSSELDQQENQVRDFKIKNQLYDISATANELLSNLQTLDAQKSQNDYQKELLDLVQSSISRSSGKEEIVASANSLQDPILNAQVMQYNELVFRKQSISNLGTEADPRLTGVNDQLKEIRNSILKNIGNIRKQFAAGNKYVSVQENKFSGRFQLLPEKEKQFVELNRKLSIKETQYTFLLQKKEETEIQLVSSDGDISRIADDVLNGGIVSPVRSRILAEAFGVGLAIPCLIILGMVLLNQKIETKKEIERGTSVPILGELSLSPSMNPIVISANNRSAIAEQLRAIRTNLSFIGANEAQKVYVVTSSMSGEGKSFVSLNLGNSMAIGNKKVAILELDLRKPMLSKKLGVQNTLGISNFIISPDMNPGEIIQPLIDYPNLFLLSSGPIPPNPGELIIHPRMAELVNYLRENFDYVILDSPPVGLVADSLSLAKLSDISLFVIRPNYSLRSSLRLVNDLYKGEKLPKLSLVINGIEAEKGYGQYGGYGYGYGYGYGHGYYDDEDDNDTQKENKIQSIIKRIFKKS</sequence>
<proteinExistence type="predicted"/>
<evidence type="ECO:0000256" key="8">
    <source>
        <dbReference type="SAM" id="Coils"/>
    </source>
</evidence>
<feature type="domain" description="Polysaccharide chain length determinant N-terminal" evidence="10">
    <location>
        <begin position="16"/>
        <end position="111"/>
    </location>
</feature>